<gene>
    <name evidence="3" type="ORF">ARMOST_04324</name>
</gene>
<feature type="region of interest" description="Disordered" evidence="1">
    <location>
        <begin position="63"/>
        <end position="138"/>
    </location>
</feature>
<evidence type="ECO:0000256" key="1">
    <source>
        <dbReference type="SAM" id="MobiDB-lite"/>
    </source>
</evidence>
<evidence type="ECO:0000313" key="3">
    <source>
        <dbReference type="EMBL" id="SJL01010.1"/>
    </source>
</evidence>
<accession>A0A284QX09</accession>
<dbReference type="OrthoDB" id="2322499at2759"/>
<dbReference type="OMA" id="IPCANAG"/>
<dbReference type="AlphaFoldDB" id="A0A284QX09"/>
<feature type="domain" description="F-box" evidence="2">
    <location>
        <begin position="142"/>
        <end position="191"/>
    </location>
</feature>
<dbReference type="STRING" id="47428.A0A284QX09"/>
<organism evidence="3 4">
    <name type="scientific">Armillaria ostoyae</name>
    <name type="common">Armillaria root rot fungus</name>
    <dbReference type="NCBI Taxonomy" id="47428"/>
    <lineage>
        <taxon>Eukaryota</taxon>
        <taxon>Fungi</taxon>
        <taxon>Dikarya</taxon>
        <taxon>Basidiomycota</taxon>
        <taxon>Agaricomycotina</taxon>
        <taxon>Agaricomycetes</taxon>
        <taxon>Agaricomycetidae</taxon>
        <taxon>Agaricales</taxon>
        <taxon>Marasmiineae</taxon>
        <taxon>Physalacriaceae</taxon>
        <taxon>Armillaria</taxon>
    </lineage>
</organism>
<evidence type="ECO:0000313" key="4">
    <source>
        <dbReference type="Proteomes" id="UP000219338"/>
    </source>
</evidence>
<name>A0A284QX09_ARMOS</name>
<feature type="compositionally biased region" description="Basic and acidic residues" evidence="1">
    <location>
        <begin position="78"/>
        <end position="87"/>
    </location>
</feature>
<feature type="compositionally biased region" description="Basic residues" evidence="1">
    <location>
        <begin position="101"/>
        <end position="115"/>
    </location>
</feature>
<feature type="compositionally biased region" description="Acidic residues" evidence="1">
    <location>
        <begin position="31"/>
        <end position="43"/>
    </location>
</feature>
<reference evidence="4" key="1">
    <citation type="journal article" date="2017" name="Nat. Ecol. Evol.">
        <title>Genome expansion and lineage-specific genetic innovations in the forest pathogenic fungi Armillaria.</title>
        <authorList>
            <person name="Sipos G."/>
            <person name="Prasanna A.N."/>
            <person name="Walter M.C."/>
            <person name="O'Connor E."/>
            <person name="Balint B."/>
            <person name="Krizsan K."/>
            <person name="Kiss B."/>
            <person name="Hess J."/>
            <person name="Varga T."/>
            <person name="Slot J."/>
            <person name="Riley R."/>
            <person name="Boka B."/>
            <person name="Rigling D."/>
            <person name="Barry K."/>
            <person name="Lee J."/>
            <person name="Mihaltcheva S."/>
            <person name="LaButti K."/>
            <person name="Lipzen A."/>
            <person name="Waldron R."/>
            <person name="Moloney N.M."/>
            <person name="Sperisen C."/>
            <person name="Kredics L."/>
            <person name="Vagvoelgyi C."/>
            <person name="Patrignani A."/>
            <person name="Fitzpatrick D."/>
            <person name="Nagy I."/>
            <person name="Doyle S."/>
            <person name="Anderson J.B."/>
            <person name="Grigoriev I.V."/>
            <person name="Gueldener U."/>
            <person name="Muensterkoetter M."/>
            <person name="Nagy L.G."/>
        </authorList>
    </citation>
    <scope>NUCLEOTIDE SEQUENCE [LARGE SCALE GENOMIC DNA]</scope>
    <source>
        <strain evidence="4">C18/9</strain>
    </source>
</reference>
<dbReference type="InterPro" id="IPR001810">
    <property type="entry name" value="F-box_dom"/>
</dbReference>
<evidence type="ECO:0000259" key="2">
    <source>
        <dbReference type="PROSITE" id="PS50181"/>
    </source>
</evidence>
<dbReference type="PROSITE" id="PS50181">
    <property type="entry name" value="FBOX"/>
    <property type="match status" value="1"/>
</dbReference>
<feature type="compositionally biased region" description="Polar residues" evidence="1">
    <location>
        <begin position="20"/>
        <end position="30"/>
    </location>
</feature>
<protein>
    <recommendedName>
        <fullName evidence="2">F-box domain-containing protein</fullName>
    </recommendedName>
</protein>
<dbReference type="CDD" id="cd09917">
    <property type="entry name" value="F-box_SF"/>
    <property type="match status" value="1"/>
</dbReference>
<keyword evidence="4" id="KW-1185">Reference proteome</keyword>
<feature type="compositionally biased region" description="Basic and acidic residues" evidence="1">
    <location>
        <begin position="1"/>
        <end position="12"/>
    </location>
</feature>
<proteinExistence type="predicted"/>
<dbReference type="EMBL" id="FUEG01000003">
    <property type="protein sequence ID" value="SJL01010.1"/>
    <property type="molecule type" value="Genomic_DNA"/>
</dbReference>
<dbReference type="InterPro" id="IPR036047">
    <property type="entry name" value="F-box-like_dom_sf"/>
</dbReference>
<feature type="compositionally biased region" description="Basic and acidic residues" evidence="1">
    <location>
        <begin position="123"/>
        <end position="132"/>
    </location>
</feature>
<feature type="region of interest" description="Disordered" evidence="1">
    <location>
        <begin position="1"/>
        <end position="51"/>
    </location>
</feature>
<dbReference type="SUPFAM" id="SSF81383">
    <property type="entry name" value="F-box domain"/>
    <property type="match status" value="1"/>
</dbReference>
<sequence>MAEPTRRSERIKVPSKRKSLAQSSFETAEWQSEDQDNSNENENEGCSQGALCTLLPRDRPLIEIDAVGSKSSTAQRGQAEEEWKAEIEENDSGCVSEGPSHKLKRSPAKRMRRSSKTASAKKLSKETQDKGKARQKRRRRDLSLLPTMPLDIIFAICSILTPRDLINLSRVDANFCRTLTANNVSFVWKAVREIEGGIEPPQDILEYRWVDLLFGVSACDVCNTRHVRVDWMLRRRICRRCLKPNLIYEPRVAKLFPGADAEVLSLIPHTNTGITTFSKSSRFYWGPDIDEIMAKLDRLKSDRKTGSSKHLSGFIKERKDLVKDILKHAEKCLEWKAQYEATKADESEQLMAERYQEQVSFLVKSRLLELGYTQDDMSAIRWCNSVRKSAKLTSASWKKILPGLEDTIAQHRDMVAKYEYSRALQRRTDILKTLYTSYQHGFVPSVWKQMPPYMDVCMFAAFKSVLESPTKDQITESSFSRAMEELPNLIAAWQQDRATRVRNLAVVELSSLVNTTVDATTLAICVFGCSNRCHNYSGTYADLWRHRCHLHRSYIYWDFGFQNVDNFYECRGNGDITFDSRRSAMASSLVAMVSRDPATTTIEEMDSLGDTFLCMDCPVNMFRIGSGDILFGRPLLTWRQCINVHLHSGPTKVRPLTTEEQSKLQEVELDPDMSSTWSCQHCSEYLEQWTTHESVSRHVQDVHGVDDPVIEQDLFVAPGFTHGRHHMVLRALEFQKPPGYVYPYHV</sequence>
<dbReference type="Proteomes" id="UP000219338">
    <property type="component" value="Unassembled WGS sequence"/>
</dbReference>